<evidence type="ECO:0000313" key="2">
    <source>
        <dbReference type="Proteomes" id="UP000596742"/>
    </source>
</evidence>
<dbReference type="Pfam" id="PF05380">
    <property type="entry name" value="Peptidase_A17"/>
    <property type="match status" value="1"/>
</dbReference>
<dbReference type="PANTHER" id="PTHR47331">
    <property type="entry name" value="PHD-TYPE DOMAIN-CONTAINING PROTEIN"/>
    <property type="match status" value="1"/>
</dbReference>
<proteinExistence type="predicted"/>
<dbReference type="InterPro" id="IPR043502">
    <property type="entry name" value="DNA/RNA_pol_sf"/>
</dbReference>
<dbReference type="PANTHER" id="PTHR47331:SF6">
    <property type="entry name" value="DOUBLECORTIN DOMAIN-CONTAINING PROTEIN"/>
    <property type="match status" value="1"/>
</dbReference>
<gene>
    <name evidence="1" type="ORF">MGAL_10B071266</name>
</gene>
<evidence type="ECO:0008006" key="3">
    <source>
        <dbReference type="Google" id="ProtNLM"/>
    </source>
</evidence>
<dbReference type="Proteomes" id="UP000596742">
    <property type="component" value="Unassembled WGS sequence"/>
</dbReference>
<evidence type="ECO:0000313" key="1">
    <source>
        <dbReference type="EMBL" id="VDI30172.1"/>
    </source>
</evidence>
<accession>A0A8B6E7A5</accession>
<dbReference type="EMBL" id="UYJE01004663">
    <property type="protein sequence ID" value="VDI30172.1"/>
    <property type="molecule type" value="Genomic_DNA"/>
</dbReference>
<protein>
    <recommendedName>
        <fullName evidence="3">Reverse transcriptase domain-containing protein</fullName>
    </recommendedName>
</protein>
<dbReference type="SUPFAM" id="SSF56672">
    <property type="entry name" value="DNA/RNA polymerases"/>
    <property type="match status" value="1"/>
</dbReference>
<dbReference type="InterPro" id="IPR008042">
    <property type="entry name" value="Retrotrans_Pao"/>
</dbReference>
<organism evidence="1 2">
    <name type="scientific">Mytilus galloprovincialis</name>
    <name type="common">Mediterranean mussel</name>
    <dbReference type="NCBI Taxonomy" id="29158"/>
    <lineage>
        <taxon>Eukaryota</taxon>
        <taxon>Metazoa</taxon>
        <taxon>Spiralia</taxon>
        <taxon>Lophotrochozoa</taxon>
        <taxon>Mollusca</taxon>
        <taxon>Bivalvia</taxon>
        <taxon>Autobranchia</taxon>
        <taxon>Pteriomorphia</taxon>
        <taxon>Mytilida</taxon>
        <taxon>Mytiloidea</taxon>
        <taxon>Mytilidae</taxon>
        <taxon>Mytilinae</taxon>
        <taxon>Mytilus</taxon>
    </lineage>
</organism>
<reference evidence="1" key="1">
    <citation type="submission" date="2018-11" db="EMBL/GenBank/DDBJ databases">
        <authorList>
            <person name="Alioto T."/>
            <person name="Alioto T."/>
        </authorList>
    </citation>
    <scope>NUCLEOTIDE SEQUENCE</scope>
</reference>
<dbReference type="OrthoDB" id="6127549at2759"/>
<keyword evidence="2" id="KW-1185">Reference proteome</keyword>
<comment type="caution">
    <text evidence="1">The sequence shown here is derived from an EMBL/GenBank/DDBJ whole genome shotgun (WGS) entry which is preliminary data.</text>
</comment>
<sequence length="295" mass="33939">MDISLNDVLLSGPDLVNSLLGILLRFRQRPVVITADIEQMFYRFSVPPEQQNYLRFYWHKDNDPKNEMIEYRMTRHVFGNKPSPAVATFGLRNCVKTAEQDVRDFVERNFYVDDALCSFDTSVEAVDLITRTKKILKEEGNIRLHQISSNNLEVIKSFSPEDLAKDLKNINLDLNEAPLQRSLGVQWDMSKDCFTFRVSQLNSTSKPFTKHGVLATINGLYDPMGFVAPVTVAGKIIMRDIMALHTDWDDPLPETCLSKWSTWKNSLEHLNNVTIPRCFTSFESSQIVCRELHIF</sequence>
<dbReference type="AlphaFoldDB" id="A0A8B6E7A5"/>
<name>A0A8B6E7A5_MYTGA</name>